<comment type="similarity">
    <text evidence="1">Belongs to the ABC transporter superfamily.</text>
</comment>
<gene>
    <name evidence="8" type="ORF">SAMN05216216_11112</name>
</gene>
<dbReference type="InterPro" id="IPR027417">
    <property type="entry name" value="P-loop_NTPase"/>
</dbReference>
<dbReference type="Gene3D" id="3.40.50.300">
    <property type="entry name" value="P-loop containing nucleotide triphosphate hydrolases"/>
    <property type="match status" value="2"/>
</dbReference>
<keyword evidence="2" id="KW-0813">Transport</keyword>
<evidence type="ECO:0000256" key="2">
    <source>
        <dbReference type="ARBA" id="ARBA00022448"/>
    </source>
</evidence>
<evidence type="ECO:0000256" key="4">
    <source>
        <dbReference type="ARBA" id="ARBA00022840"/>
    </source>
</evidence>
<dbReference type="PROSITE" id="PS00211">
    <property type="entry name" value="ABC_TRANSPORTER_1"/>
    <property type="match status" value="2"/>
</dbReference>
<evidence type="ECO:0000256" key="6">
    <source>
        <dbReference type="SAM" id="MobiDB-lite"/>
    </source>
</evidence>
<sequence length="565" mass="63131">MAVQEDSKMNEETDNKKTVIKSEGVGISFFSGNHAADFKSRILDFFQTWKLPERNLIHPLKDITFEGREGEILGIIGSNGAGKSTLSRIIAGILKEDYGVMEVKGKVTALFSFGMGFNQELPGRENVYLNGLMLGIDKKEIDKYIQDIKDFSDLGEFFEQPMKYYSSGMKSRLGFSVAANLHPEILVIDEALNTGDAKFSQKASAKMKSLVKDAKMVILVTHSLRYAQRNCNRIMWIDNGEIREIGDPKTVIANYRATVPKRNVQRKRRKLELRKTETEMTDNVVIRAKDVSVKYKLTTGDFWALKDVNFEVREGEVVGIIGHNGAGKSTLCKTLTKILRPDAGHMELYGETSALLGYGTGFNPHLTGEDNIYLNALLLGIPKRRVDEKYDQIIEFTGLGDKVKKPVKDFSSGQKARLGFSIAANLQPDIFIVDEALSTGDLAFQQKASERIQEMMSRAKVVIIVSHSLSFIEKICTRGIWMDQGGVMFDGTVEEAVYKYKESQGLLMKPIQKRPVRRGQGAVKGNINGSGNRQQKVVNKKSGTGKVNTKQPPKNQDVNQKTTYK</sequence>
<dbReference type="AlphaFoldDB" id="A0A1G9F721"/>
<keyword evidence="9" id="KW-1185">Reference proteome</keyword>
<proteinExistence type="inferred from homology"/>
<reference evidence="9" key="1">
    <citation type="submission" date="2016-10" db="EMBL/GenBank/DDBJ databases">
        <authorList>
            <person name="Varghese N."/>
            <person name="Submissions S."/>
        </authorList>
    </citation>
    <scope>NUCLEOTIDE SEQUENCE [LARGE SCALE GENOMIC DNA]</scope>
    <source>
        <strain evidence="9">CGMCC 1.8895</strain>
    </source>
</reference>
<dbReference type="Proteomes" id="UP000199008">
    <property type="component" value="Unassembled WGS sequence"/>
</dbReference>
<dbReference type="InterPro" id="IPR017871">
    <property type="entry name" value="ABC_transporter-like_CS"/>
</dbReference>
<evidence type="ECO:0000256" key="5">
    <source>
        <dbReference type="ARBA" id="ARBA00022967"/>
    </source>
</evidence>
<dbReference type="PANTHER" id="PTHR46743:SF2">
    <property type="entry name" value="TEICHOIC ACIDS EXPORT ATP-BINDING PROTEIN TAGH"/>
    <property type="match status" value="1"/>
</dbReference>
<dbReference type="GO" id="GO:0005524">
    <property type="term" value="F:ATP binding"/>
    <property type="evidence" value="ECO:0007669"/>
    <property type="project" value="UniProtKB-KW"/>
</dbReference>
<keyword evidence="4 8" id="KW-0067">ATP-binding</keyword>
<dbReference type="InterPro" id="IPR050683">
    <property type="entry name" value="Bact_Polysacc_Export_ATP-bd"/>
</dbReference>
<dbReference type="EMBL" id="FNFY01000011">
    <property type="protein sequence ID" value="SDK84194.1"/>
    <property type="molecule type" value="Genomic_DNA"/>
</dbReference>
<dbReference type="GO" id="GO:0016887">
    <property type="term" value="F:ATP hydrolysis activity"/>
    <property type="evidence" value="ECO:0007669"/>
    <property type="project" value="InterPro"/>
</dbReference>
<dbReference type="InterPro" id="IPR003593">
    <property type="entry name" value="AAA+_ATPase"/>
</dbReference>
<dbReference type="GO" id="GO:0016020">
    <property type="term" value="C:membrane"/>
    <property type="evidence" value="ECO:0007669"/>
    <property type="project" value="InterPro"/>
</dbReference>
<organism evidence="8 9">
    <name type="scientific">Lacicoccus qingdaonensis</name>
    <dbReference type="NCBI Taxonomy" id="576118"/>
    <lineage>
        <taxon>Bacteria</taxon>
        <taxon>Bacillati</taxon>
        <taxon>Bacillota</taxon>
        <taxon>Bacilli</taxon>
        <taxon>Bacillales</taxon>
        <taxon>Salinicoccaceae</taxon>
        <taxon>Lacicoccus</taxon>
    </lineage>
</organism>
<evidence type="ECO:0000256" key="3">
    <source>
        <dbReference type="ARBA" id="ARBA00022741"/>
    </source>
</evidence>
<dbReference type="PANTHER" id="PTHR46743">
    <property type="entry name" value="TEICHOIC ACIDS EXPORT ATP-BINDING PROTEIN TAGH"/>
    <property type="match status" value="1"/>
</dbReference>
<evidence type="ECO:0000256" key="1">
    <source>
        <dbReference type="ARBA" id="ARBA00005417"/>
    </source>
</evidence>
<dbReference type="SUPFAM" id="SSF52540">
    <property type="entry name" value="P-loop containing nucleoside triphosphate hydrolases"/>
    <property type="match status" value="2"/>
</dbReference>
<dbReference type="InterPro" id="IPR003439">
    <property type="entry name" value="ABC_transporter-like_ATP-bd"/>
</dbReference>
<accession>A0A1G9F721</accession>
<keyword evidence="3" id="KW-0547">Nucleotide-binding</keyword>
<keyword evidence="5" id="KW-1278">Translocase</keyword>
<feature type="domain" description="ABC transporter" evidence="7">
    <location>
        <begin position="286"/>
        <end position="509"/>
    </location>
</feature>
<dbReference type="PROSITE" id="PS50893">
    <property type="entry name" value="ABC_TRANSPORTER_2"/>
    <property type="match status" value="2"/>
</dbReference>
<dbReference type="CDD" id="cd03220">
    <property type="entry name" value="ABC_KpsT_Wzt"/>
    <property type="match status" value="2"/>
</dbReference>
<dbReference type="STRING" id="576118.SAMN05216216_11112"/>
<evidence type="ECO:0000313" key="8">
    <source>
        <dbReference type="EMBL" id="SDK84194.1"/>
    </source>
</evidence>
<dbReference type="InterPro" id="IPR015860">
    <property type="entry name" value="ABC_transpr_TagH-like"/>
</dbReference>
<evidence type="ECO:0000259" key="7">
    <source>
        <dbReference type="PROSITE" id="PS50893"/>
    </source>
</evidence>
<feature type="region of interest" description="Disordered" evidence="6">
    <location>
        <begin position="514"/>
        <end position="565"/>
    </location>
</feature>
<dbReference type="SMART" id="SM00382">
    <property type="entry name" value="AAA"/>
    <property type="match status" value="2"/>
</dbReference>
<dbReference type="Pfam" id="PF00005">
    <property type="entry name" value="ABC_tran"/>
    <property type="match status" value="2"/>
</dbReference>
<protein>
    <submittedName>
        <fullName evidence="8">Teichoic acid transport system ATP-binding protein</fullName>
    </submittedName>
</protein>
<dbReference type="GO" id="GO:0140359">
    <property type="term" value="F:ABC-type transporter activity"/>
    <property type="evidence" value="ECO:0007669"/>
    <property type="project" value="InterPro"/>
</dbReference>
<name>A0A1G9F721_9BACL</name>
<evidence type="ECO:0000313" key="9">
    <source>
        <dbReference type="Proteomes" id="UP000199008"/>
    </source>
</evidence>
<feature type="compositionally biased region" description="Polar residues" evidence="6">
    <location>
        <begin position="527"/>
        <end position="565"/>
    </location>
</feature>
<feature type="domain" description="ABC transporter" evidence="7">
    <location>
        <begin position="40"/>
        <end position="264"/>
    </location>
</feature>